<dbReference type="PROSITE" id="PS51746">
    <property type="entry name" value="PPM_2"/>
    <property type="match status" value="1"/>
</dbReference>
<dbReference type="AlphaFoldDB" id="A0A518KCE2"/>
<accession>A0A518KCE2</accession>
<dbReference type="InterPro" id="IPR036457">
    <property type="entry name" value="PPM-type-like_dom_sf"/>
</dbReference>
<proteinExistence type="predicted"/>
<dbReference type="SMART" id="SM00331">
    <property type="entry name" value="PP2C_SIG"/>
    <property type="match status" value="1"/>
</dbReference>
<reference evidence="2 3" key="1">
    <citation type="submission" date="2019-02" db="EMBL/GenBank/DDBJ databases">
        <title>Deep-cultivation of Planctomycetes and their phenomic and genomic characterization uncovers novel biology.</title>
        <authorList>
            <person name="Wiegand S."/>
            <person name="Jogler M."/>
            <person name="Boedeker C."/>
            <person name="Pinto D."/>
            <person name="Vollmers J."/>
            <person name="Rivas-Marin E."/>
            <person name="Kohn T."/>
            <person name="Peeters S.H."/>
            <person name="Heuer A."/>
            <person name="Rast P."/>
            <person name="Oberbeckmann S."/>
            <person name="Bunk B."/>
            <person name="Jeske O."/>
            <person name="Meyerdierks A."/>
            <person name="Storesund J.E."/>
            <person name="Kallscheuer N."/>
            <person name="Luecker S."/>
            <person name="Lage O.M."/>
            <person name="Pohl T."/>
            <person name="Merkel B.J."/>
            <person name="Hornburger P."/>
            <person name="Mueller R.-W."/>
            <person name="Bruemmer F."/>
            <person name="Labrenz M."/>
            <person name="Spormann A.M."/>
            <person name="Op den Camp H."/>
            <person name="Overmann J."/>
            <person name="Amann R."/>
            <person name="Jetten M.S.M."/>
            <person name="Mascher T."/>
            <person name="Medema M.H."/>
            <person name="Devos D.P."/>
            <person name="Kaster A.-K."/>
            <person name="Ovreas L."/>
            <person name="Rohde M."/>
            <person name="Galperin M.Y."/>
            <person name="Jogler C."/>
        </authorList>
    </citation>
    <scope>NUCLEOTIDE SEQUENCE [LARGE SCALE GENOMIC DNA]</scope>
    <source>
        <strain evidence="2 3">Spa11</strain>
    </source>
</reference>
<keyword evidence="3" id="KW-1185">Reference proteome</keyword>
<name>A0A518KCE2_9BACT</name>
<dbReference type="SMART" id="SM00332">
    <property type="entry name" value="PP2Cc"/>
    <property type="match status" value="1"/>
</dbReference>
<evidence type="ECO:0000259" key="1">
    <source>
        <dbReference type="PROSITE" id="PS51746"/>
    </source>
</evidence>
<dbReference type="Proteomes" id="UP000316426">
    <property type="component" value="Chromosome"/>
</dbReference>
<dbReference type="SUPFAM" id="SSF81606">
    <property type="entry name" value="PP2C-like"/>
    <property type="match status" value="1"/>
</dbReference>
<evidence type="ECO:0000313" key="2">
    <source>
        <dbReference type="EMBL" id="QDV75472.1"/>
    </source>
</evidence>
<sequence>MQATCFHESEMTTPTEIGRLGRRAIAAFSTRSPGKETPNEDSAALLPWDDYSAVLVVADGVGGQSLGEVASRKAVQALERSLALADRETYQLRTAIIDGIEAANQAVLAIGGGAATTLAIVEFSIGGPDGDFARTYHVGDAGVLVCGGRGKLKLLTTAHAPVAYGVEAGLIGNDEAMHHEDRHVVSNVIGAADSRIELGPAVKLSQHDTVLVASDGLFDNLTTDELIQLSRRGTAMDAARRLADAAHERMISTLPGVPSKPDDLTLLVVR</sequence>
<dbReference type="InterPro" id="IPR001932">
    <property type="entry name" value="PPM-type_phosphatase-like_dom"/>
</dbReference>
<dbReference type="Pfam" id="PF13672">
    <property type="entry name" value="PP2C_2"/>
    <property type="match status" value="1"/>
</dbReference>
<dbReference type="GO" id="GO:0016787">
    <property type="term" value="F:hydrolase activity"/>
    <property type="evidence" value="ECO:0007669"/>
    <property type="project" value="UniProtKB-KW"/>
</dbReference>
<evidence type="ECO:0000313" key="3">
    <source>
        <dbReference type="Proteomes" id="UP000316426"/>
    </source>
</evidence>
<keyword evidence="2" id="KW-0378">Hydrolase</keyword>
<feature type="domain" description="PPM-type phosphatase" evidence="1">
    <location>
        <begin position="24"/>
        <end position="270"/>
    </location>
</feature>
<dbReference type="KEGG" id="bmei:Spa11_36900"/>
<dbReference type="EMBL" id="CP036349">
    <property type="protein sequence ID" value="QDV75472.1"/>
    <property type="molecule type" value="Genomic_DNA"/>
</dbReference>
<organism evidence="2 3">
    <name type="scientific">Botrimarina mediterranea</name>
    <dbReference type="NCBI Taxonomy" id="2528022"/>
    <lineage>
        <taxon>Bacteria</taxon>
        <taxon>Pseudomonadati</taxon>
        <taxon>Planctomycetota</taxon>
        <taxon>Planctomycetia</taxon>
        <taxon>Pirellulales</taxon>
        <taxon>Lacipirellulaceae</taxon>
        <taxon>Botrimarina</taxon>
    </lineage>
</organism>
<dbReference type="Gene3D" id="3.60.40.10">
    <property type="entry name" value="PPM-type phosphatase domain"/>
    <property type="match status" value="1"/>
</dbReference>
<protein>
    <recommendedName>
        <fullName evidence="1">PPM-type phosphatase domain-containing protein</fullName>
    </recommendedName>
</protein>
<gene>
    <name evidence="2" type="ORF">Spa11_36900</name>
</gene>